<evidence type="ECO:0000256" key="5">
    <source>
        <dbReference type="SAM" id="Phobius"/>
    </source>
</evidence>
<dbReference type="PANTHER" id="PTHR15407:SF28">
    <property type="entry name" value="RIBITOL-5-PHOSPHATE TRANSFERASE FKTN"/>
    <property type="match status" value="1"/>
</dbReference>
<feature type="domain" description="LicD/FKTN/FKRP nucleotidyltransferase" evidence="6">
    <location>
        <begin position="681"/>
        <end position="731"/>
    </location>
</feature>
<dbReference type="OrthoDB" id="444255at2759"/>
<dbReference type="Pfam" id="PF04991">
    <property type="entry name" value="LicD"/>
    <property type="match status" value="2"/>
</dbReference>
<dbReference type="EMBL" id="JAEOAQ010000001">
    <property type="protein sequence ID" value="KAG5421803.1"/>
    <property type="molecule type" value="Genomic_DNA"/>
</dbReference>
<gene>
    <name evidence="7" type="ORF">I9W82_000895</name>
</gene>
<dbReference type="GO" id="GO:0016020">
    <property type="term" value="C:membrane"/>
    <property type="evidence" value="ECO:0007669"/>
    <property type="project" value="UniProtKB-SubCell"/>
</dbReference>
<accession>A0A8H7ZL23</accession>
<dbReference type="InterPro" id="IPR009644">
    <property type="entry name" value="FKTN/MNN4/W02B3.4-1"/>
</dbReference>
<sequence>MLPRHSHGTMGRYTLLSRLLSAKTIKVILTLVIIFNLIFITSHFFDGKSSKSRKKKSFVSKVILPKLSSNKKNPQVITLKPAPNHKLRYHQGLGGASLDDIPKVIQVDNSEISFTSELQQETNQQQQQQLYPIPNKAYEELDDDEKILFMLNQVRKDKKKYWLGHTELTDYEIKVNVKDFLPENWIDKPVLFYDPRFTLSLYLSEIRNQYLTKNPENSPHYRNEIVVPFAWSDWVDLTMLNQELVKPEKKRKTCEYMKATHHIPTKVRDYCINNVDIGGAELDEMKLPSIDYVPGFAVKKSPTNKATNEVRMLEGKSHLLTYAANPLAVMFLSKDGVYEAKIDEKQRIVDGQLFENYLSRNNIARDSATSITLNPVKEFHLLSKQVKPTILDPEEDEYGLYAKSKESSGSTTSREIYLPQSAFDYQQDAIDAQIKHYQKRLHILHDLTTNELTFNQQVINEVRLQRNEKMYYDGLRFANRYPLKKEPTHFRMARLKFGNAENDHDAGWHYEWRFFNGALRFMKKGWTKEELLIREKVLLDRILRNWFKFASLKGVVSWIAHGPLLSWYWDGLLFPFDEDIDIQMPAKELAKFCKYYNQTLVVEDINEGFGKYFIECSSFIHHRGKSYKENHIDARFIDIDTGSYIDITGLGISDEPVPERYDSLIEQDALEIDGEDDSIEVAKKTSKRVYNCRFPHFYSHDEISPLRYTMLGGVPVYVPNKIETILQQEYKSGLTSYSYDGFFFVDALNLWIHYSKLEFLFPKKEIYINTYNYKQRQLNVPRFTELVQNITQSQVVELLTKDEDILLEYYLTKNVTDLHKLELTHLFDLPNGVDGKIGDIKGMRSQEEISSDEGYHELTSKFTFQTPFRRSLFNYEMIDRPKHHH</sequence>
<feature type="transmembrane region" description="Helical" evidence="5">
    <location>
        <begin position="27"/>
        <end position="45"/>
    </location>
</feature>
<evidence type="ECO:0000313" key="8">
    <source>
        <dbReference type="Proteomes" id="UP000669133"/>
    </source>
</evidence>
<dbReference type="RefSeq" id="XP_067550919.1">
    <property type="nucleotide sequence ID" value="XM_067695308.1"/>
</dbReference>
<evidence type="ECO:0000256" key="4">
    <source>
        <dbReference type="ARBA" id="ARBA00023136"/>
    </source>
</evidence>
<organism evidence="7 8">
    <name type="scientific">Candida metapsilosis</name>
    <dbReference type="NCBI Taxonomy" id="273372"/>
    <lineage>
        <taxon>Eukaryota</taxon>
        <taxon>Fungi</taxon>
        <taxon>Dikarya</taxon>
        <taxon>Ascomycota</taxon>
        <taxon>Saccharomycotina</taxon>
        <taxon>Pichiomycetes</taxon>
        <taxon>Debaryomycetaceae</taxon>
        <taxon>Candida/Lodderomyces clade</taxon>
        <taxon>Candida</taxon>
    </lineage>
</organism>
<dbReference type="AlphaFoldDB" id="A0A8H7ZL23"/>
<reference evidence="7 8" key="1">
    <citation type="submission" date="2020-12" db="EMBL/GenBank/DDBJ databases">
        <title>Effect of drift, selection, and recombination on the evolution of hybrid genomes in Candida yeast pathogens.</title>
        <authorList>
            <person name="Mixao V."/>
            <person name="Ksiezopolska E."/>
            <person name="Saus E."/>
            <person name="Boekhout T."/>
            <person name="Gacser A."/>
            <person name="Gabaldon T."/>
        </authorList>
    </citation>
    <scope>NUCLEOTIDE SEQUENCE [LARGE SCALE GENOMIC DNA]</scope>
    <source>
        <strain evidence="7 8">BP57</strain>
    </source>
</reference>
<dbReference type="GeneID" id="93649524"/>
<dbReference type="PANTHER" id="PTHR15407">
    <property type="entry name" value="FUKUTIN-RELATED"/>
    <property type="match status" value="1"/>
</dbReference>
<evidence type="ECO:0000259" key="6">
    <source>
        <dbReference type="Pfam" id="PF04991"/>
    </source>
</evidence>
<keyword evidence="8" id="KW-1185">Reference proteome</keyword>
<dbReference type="Proteomes" id="UP000669133">
    <property type="component" value="Unassembled WGS sequence"/>
</dbReference>
<evidence type="ECO:0000313" key="7">
    <source>
        <dbReference type="EMBL" id="KAG5421803.1"/>
    </source>
</evidence>
<dbReference type="GO" id="GO:0009100">
    <property type="term" value="P:glycoprotein metabolic process"/>
    <property type="evidence" value="ECO:0007669"/>
    <property type="project" value="UniProtKB-ARBA"/>
</dbReference>
<evidence type="ECO:0000256" key="1">
    <source>
        <dbReference type="ARBA" id="ARBA00004167"/>
    </source>
</evidence>
<name>A0A8H7ZL23_9ASCO</name>
<evidence type="ECO:0000256" key="3">
    <source>
        <dbReference type="ARBA" id="ARBA00022989"/>
    </source>
</evidence>
<keyword evidence="4 5" id="KW-0472">Membrane</keyword>
<keyword evidence="2 5" id="KW-0812">Transmembrane</keyword>
<comment type="subcellular location">
    <subcellularLocation>
        <location evidence="1">Membrane</location>
        <topology evidence="1">Single-pass membrane protein</topology>
    </subcellularLocation>
</comment>
<protein>
    <recommendedName>
        <fullName evidence="6">LicD/FKTN/FKRP nucleotidyltransferase domain-containing protein</fullName>
    </recommendedName>
</protein>
<dbReference type="InterPro" id="IPR007074">
    <property type="entry name" value="LicD/FKTN/FKRP_NTP_transf"/>
</dbReference>
<proteinExistence type="predicted"/>
<keyword evidence="3 5" id="KW-1133">Transmembrane helix</keyword>
<feature type="domain" description="LicD/FKTN/FKRP nucleotidyltransferase" evidence="6">
    <location>
        <begin position="554"/>
        <end position="661"/>
    </location>
</feature>
<evidence type="ECO:0000256" key="2">
    <source>
        <dbReference type="ARBA" id="ARBA00022692"/>
    </source>
</evidence>
<comment type="caution">
    <text evidence="7">The sequence shown here is derived from an EMBL/GenBank/DDBJ whole genome shotgun (WGS) entry which is preliminary data.</text>
</comment>